<dbReference type="AlphaFoldDB" id="A0A7C3KGF4"/>
<sequence>MKRRNLLRYLGVSALTAASTGLAIQSKGFAQTPNAVSVRWLGHTCFLITGNGKRILINPFRTLGCTAKYRVPKVESDLVMISSQLLDEGAVEVVSGNPRLLYEPGDYQVLDLRVRGIPIDHDRIGGKRFGTNIAWQWSQSNINFMHLGGAAAPLSIEQRILAGRPDVLFVPVGGGPKAYTAEEAKQAVTTLNPRMVIPTHYRTEAADPNACDITPLEPFLELMQGTPVRRANSDTISLRSSDLPKEGMVIQVMSYKF</sequence>
<evidence type="ECO:0000256" key="1">
    <source>
        <dbReference type="SAM" id="SignalP"/>
    </source>
</evidence>
<dbReference type="EMBL" id="DSRU01000321">
    <property type="protein sequence ID" value="HFN00425.1"/>
    <property type="molecule type" value="Genomic_DNA"/>
</dbReference>
<organism evidence="2">
    <name type="scientific">Oscillatoriales cyanobacterium SpSt-418</name>
    <dbReference type="NCBI Taxonomy" id="2282169"/>
    <lineage>
        <taxon>Bacteria</taxon>
        <taxon>Bacillati</taxon>
        <taxon>Cyanobacteriota</taxon>
        <taxon>Cyanophyceae</taxon>
        <taxon>Oscillatoriophycideae</taxon>
        <taxon>Oscillatoriales</taxon>
    </lineage>
</organism>
<gene>
    <name evidence="2" type="ORF">ENR64_22290</name>
</gene>
<comment type="caution">
    <text evidence="2">The sequence shown here is derived from an EMBL/GenBank/DDBJ whole genome shotgun (WGS) entry which is preliminary data.</text>
</comment>
<name>A0A7C3KGF4_9CYAN</name>
<dbReference type="PANTHER" id="PTHR39189:SF1">
    <property type="entry name" value="UPF0173 METAL-DEPENDENT HYDROLASE YTKL"/>
    <property type="match status" value="1"/>
</dbReference>
<dbReference type="GO" id="GO:0016787">
    <property type="term" value="F:hydrolase activity"/>
    <property type="evidence" value="ECO:0007669"/>
    <property type="project" value="UniProtKB-KW"/>
</dbReference>
<dbReference type="PANTHER" id="PTHR39189">
    <property type="entry name" value="UPF0173 METAL-DEPENDENT HYDROLASE YTKL"/>
    <property type="match status" value="1"/>
</dbReference>
<evidence type="ECO:0000313" key="2">
    <source>
        <dbReference type="EMBL" id="HFN00425.1"/>
    </source>
</evidence>
<feature type="chain" id="PRO_5028349939" evidence="1">
    <location>
        <begin position="24"/>
        <end position="257"/>
    </location>
</feature>
<reference evidence="2" key="1">
    <citation type="journal article" date="2020" name="mSystems">
        <title>Genome- and Community-Level Interaction Insights into Carbon Utilization and Element Cycling Functions of Hydrothermarchaeota in Hydrothermal Sediment.</title>
        <authorList>
            <person name="Zhou Z."/>
            <person name="Liu Y."/>
            <person name="Xu W."/>
            <person name="Pan J."/>
            <person name="Luo Z.H."/>
            <person name="Li M."/>
        </authorList>
    </citation>
    <scope>NUCLEOTIDE SEQUENCE [LARGE SCALE GENOMIC DNA]</scope>
    <source>
        <strain evidence="2">SpSt-418</strain>
    </source>
</reference>
<feature type="signal peptide" evidence="1">
    <location>
        <begin position="1"/>
        <end position="23"/>
    </location>
</feature>
<dbReference type="Pfam" id="PF13483">
    <property type="entry name" value="Lactamase_B_3"/>
    <property type="match status" value="1"/>
</dbReference>
<accession>A0A7C3KGF4</accession>
<proteinExistence type="predicted"/>
<dbReference type="InterPro" id="IPR036866">
    <property type="entry name" value="RibonucZ/Hydroxyglut_hydro"/>
</dbReference>
<dbReference type="SUPFAM" id="SSF56281">
    <property type="entry name" value="Metallo-hydrolase/oxidoreductase"/>
    <property type="match status" value="1"/>
</dbReference>
<keyword evidence="2" id="KW-0378">Hydrolase</keyword>
<keyword evidence="1" id="KW-0732">Signal</keyword>
<protein>
    <submittedName>
        <fullName evidence="2">Zn-dependent hydrolase</fullName>
    </submittedName>
</protein>
<dbReference type="Gene3D" id="3.60.15.10">
    <property type="entry name" value="Ribonuclease Z/Hydroxyacylglutathione hydrolase-like"/>
    <property type="match status" value="1"/>
</dbReference>